<dbReference type="EMBL" id="VTHL01000007">
    <property type="protein sequence ID" value="TYZ10575.1"/>
    <property type="molecule type" value="Genomic_DNA"/>
</dbReference>
<reference evidence="1 2" key="1">
    <citation type="submission" date="2019-08" db="EMBL/GenBank/DDBJ databases">
        <authorList>
            <person name="Seo M.-J."/>
        </authorList>
    </citation>
    <scope>NUCLEOTIDE SEQUENCE [LARGE SCALE GENOMIC DNA]</scope>
    <source>
        <strain evidence="1 2">KIGAM108</strain>
    </source>
</reference>
<evidence type="ECO:0000313" key="1">
    <source>
        <dbReference type="EMBL" id="TYZ10575.1"/>
    </source>
</evidence>
<comment type="caution">
    <text evidence="1">The sequence shown here is derived from an EMBL/GenBank/DDBJ whole genome shotgun (WGS) entry which is preliminary data.</text>
</comment>
<organism evidence="1 2">
    <name type="scientific">Hymenobacter lutimineralis</name>
    <dbReference type="NCBI Taxonomy" id="2606448"/>
    <lineage>
        <taxon>Bacteria</taxon>
        <taxon>Pseudomonadati</taxon>
        <taxon>Bacteroidota</taxon>
        <taxon>Cytophagia</taxon>
        <taxon>Cytophagales</taxon>
        <taxon>Hymenobacteraceae</taxon>
        <taxon>Hymenobacter</taxon>
    </lineage>
</organism>
<name>A0A5D6V5W8_9BACT</name>
<dbReference type="Proteomes" id="UP000322791">
    <property type="component" value="Unassembled WGS sequence"/>
</dbReference>
<gene>
    <name evidence="1" type="ORF">FY528_08910</name>
</gene>
<evidence type="ECO:0000313" key="2">
    <source>
        <dbReference type="Proteomes" id="UP000322791"/>
    </source>
</evidence>
<sequence length="138" mass="14767">MADVTVLKTYADCDAALASLRKEKATYAHRDYNQSYAETQASDRATTLAAQHAKALDDVTRYTTDVARTDLTKQELTTARRNLIAATARRDSLALSMEAVSGAEAYLADVDADQVDAQLSTLDAAIAAVTAHRATLSA</sequence>
<dbReference type="RefSeq" id="WP_149070649.1">
    <property type="nucleotide sequence ID" value="NZ_VTHL01000007.1"/>
</dbReference>
<accession>A0A5D6V5W8</accession>
<dbReference type="AlphaFoldDB" id="A0A5D6V5W8"/>
<proteinExistence type="predicted"/>
<keyword evidence="2" id="KW-1185">Reference proteome</keyword>
<protein>
    <submittedName>
        <fullName evidence="1">Uncharacterized protein</fullName>
    </submittedName>
</protein>